<dbReference type="SUPFAM" id="SSF54593">
    <property type="entry name" value="Glyoxalase/Bleomycin resistance protein/Dihydroxybiphenyl dioxygenase"/>
    <property type="match status" value="1"/>
</dbReference>
<feature type="domain" description="VOC" evidence="1">
    <location>
        <begin position="12"/>
        <end position="163"/>
    </location>
</feature>
<proteinExistence type="predicted"/>
<protein>
    <submittedName>
        <fullName evidence="2">Glyoxalase/bleomycin resistance protein/dioxygenase</fullName>
        <ecNumber evidence="2">3.7.1.2</ecNumber>
    </submittedName>
</protein>
<dbReference type="Pfam" id="PF00903">
    <property type="entry name" value="Glyoxalase"/>
    <property type="match status" value="1"/>
</dbReference>
<dbReference type="PANTHER" id="PTHR21366">
    <property type="entry name" value="GLYOXALASE FAMILY PROTEIN"/>
    <property type="match status" value="1"/>
</dbReference>
<dbReference type="InterPro" id="IPR050383">
    <property type="entry name" value="GlyoxalaseI/FosfomycinResist"/>
</dbReference>
<dbReference type="RefSeq" id="WP_082737042.1">
    <property type="nucleotide sequence ID" value="NZ_CP012199.1"/>
</dbReference>
<keyword evidence="2" id="KW-0378">Hydrolase</keyword>
<keyword evidence="3" id="KW-1185">Reference proteome</keyword>
<dbReference type="PROSITE" id="PS51819">
    <property type="entry name" value="VOC"/>
    <property type="match status" value="1"/>
</dbReference>
<name>A0AA86GIG3_9SPHN</name>
<gene>
    <name evidence="2" type="ORF">SGRAN_0433</name>
</gene>
<sequence length="212" mass="23366">MAATNKEFEFRGVNHLALVCKDMAKTVEFYRDVLGMPLVKTLDLPGGRGQHFFFDLGNGDSLAFFWFPEAPEAAPGIAAPEALPTRGNFMSAHGSMNHIAFNVPAEKFEEYHQRLIDKGIDVTPILNHDNSETQVADSFDDSVYVRSIYFFDPDGVCLEFAAWTMANGEFTDADVAHDPRQADGTRREGFVLRNKALAANDAALAGEMTPAE</sequence>
<dbReference type="EC" id="3.7.1.2" evidence="2"/>
<organism evidence="2 3">
    <name type="scientific">Sphingopyxis granuli</name>
    <dbReference type="NCBI Taxonomy" id="267128"/>
    <lineage>
        <taxon>Bacteria</taxon>
        <taxon>Pseudomonadati</taxon>
        <taxon>Pseudomonadota</taxon>
        <taxon>Alphaproteobacteria</taxon>
        <taxon>Sphingomonadales</taxon>
        <taxon>Sphingomonadaceae</taxon>
        <taxon>Sphingopyxis</taxon>
    </lineage>
</organism>
<reference evidence="2 3" key="1">
    <citation type="journal article" date="2016" name="BMC Genomics">
        <title>Genomic analysis of the nitrate-respiring Sphingopyxis granuli (formerly Sphingomonas macrogoltabida) strain TFA.</title>
        <authorList>
            <person name="Garcia-Romero I."/>
            <person name="Perez-Pulido A.J."/>
            <person name="Gonzalez-Flores Y.E."/>
            <person name="Reyes-Ramirez F."/>
            <person name="Santero E."/>
            <person name="Floriano B."/>
        </authorList>
    </citation>
    <scope>NUCLEOTIDE SEQUENCE [LARGE SCALE GENOMIC DNA]</scope>
    <source>
        <strain evidence="2 3">TFA</strain>
    </source>
</reference>
<accession>A0AA86GIG3</accession>
<dbReference type="Gene3D" id="3.10.180.10">
    <property type="entry name" value="2,3-Dihydroxybiphenyl 1,2-Dioxygenase, domain 1"/>
    <property type="match status" value="1"/>
</dbReference>
<evidence type="ECO:0000259" key="1">
    <source>
        <dbReference type="PROSITE" id="PS51819"/>
    </source>
</evidence>
<dbReference type="Proteomes" id="UP000058599">
    <property type="component" value="Chromosome"/>
</dbReference>
<dbReference type="InterPro" id="IPR037523">
    <property type="entry name" value="VOC_core"/>
</dbReference>
<dbReference type="InterPro" id="IPR004360">
    <property type="entry name" value="Glyas_Fos-R_dOase_dom"/>
</dbReference>
<dbReference type="PANTHER" id="PTHR21366:SF31">
    <property type="entry name" value="METALLOTHIOL TRANSFERASE FOSB"/>
    <property type="match status" value="1"/>
</dbReference>
<dbReference type="KEGG" id="sgi:SGRAN_0433"/>
<evidence type="ECO:0000313" key="2">
    <source>
        <dbReference type="EMBL" id="AMG72829.1"/>
    </source>
</evidence>
<dbReference type="AlphaFoldDB" id="A0AA86GIG3"/>
<dbReference type="GO" id="GO:0004334">
    <property type="term" value="F:fumarylacetoacetase activity"/>
    <property type="evidence" value="ECO:0007669"/>
    <property type="project" value="UniProtKB-EC"/>
</dbReference>
<dbReference type="InterPro" id="IPR029068">
    <property type="entry name" value="Glyas_Bleomycin-R_OHBP_Dase"/>
</dbReference>
<dbReference type="EMBL" id="CP012199">
    <property type="protein sequence ID" value="AMG72829.1"/>
    <property type="molecule type" value="Genomic_DNA"/>
</dbReference>
<evidence type="ECO:0000313" key="3">
    <source>
        <dbReference type="Proteomes" id="UP000058599"/>
    </source>
</evidence>
<dbReference type="CDD" id="cd06587">
    <property type="entry name" value="VOC"/>
    <property type="match status" value="1"/>
</dbReference>